<evidence type="ECO:0000256" key="2">
    <source>
        <dbReference type="SAM" id="MobiDB-lite"/>
    </source>
</evidence>
<gene>
    <name evidence="3" type="primary">Dync1h1</name>
    <name evidence="3" type="ORF">SPIL2461_LOCUS14698</name>
</gene>
<feature type="coiled-coil region" evidence="1">
    <location>
        <begin position="660"/>
        <end position="687"/>
    </location>
</feature>
<dbReference type="Gene3D" id="3.30.420.10">
    <property type="entry name" value="Ribonuclease H-like superfamily/Ribonuclease H"/>
    <property type="match status" value="1"/>
</dbReference>
<feature type="compositionally biased region" description="Low complexity" evidence="2">
    <location>
        <begin position="577"/>
        <end position="590"/>
    </location>
</feature>
<comment type="caution">
    <text evidence="3">The sequence shown here is derived from an EMBL/GenBank/DDBJ whole genome shotgun (WGS) entry which is preliminary data.</text>
</comment>
<name>A0A812U348_SYMPI</name>
<organism evidence="3 4">
    <name type="scientific">Symbiodinium pilosum</name>
    <name type="common">Dinoflagellate</name>
    <dbReference type="NCBI Taxonomy" id="2952"/>
    <lineage>
        <taxon>Eukaryota</taxon>
        <taxon>Sar</taxon>
        <taxon>Alveolata</taxon>
        <taxon>Dinophyceae</taxon>
        <taxon>Suessiales</taxon>
        <taxon>Symbiodiniaceae</taxon>
        <taxon>Symbiodinium</taxon>
    </lineage>
</organism>
<keyword evidence="4" id="KW-1185">Reference proteome</keyword>
<accession>A0A812U348</accession>
<evidence type="ECO:0000256" key="1">
    <source>
        <dbReference type="SAM" id="Coils"/>
    </source>
</evidence>
<evidence type="ECO:0000313" key="3">
    <source>
        <dbReference type="EMBL" id="CAE7552892.1"/>
    </source>
</evidence>
<dbReference type="GO" id="GO:0003676">
    <property type="term" value="F:nucleic acid binding"/>
    <property type="evidence" value="ECO:0007669"/>
    <property type="project" value="InterPro"/>
</dbReference>
<reference evidence="3" key="1">
    <citation type="submission" date="2021-02" db="EMBL/GenBank/DDBJ databases">
        <authorList>
            <person name="Dougan E. K."/>
            <person name="Rhodes N."/>
            <person name="Thang M."/>
            <person name="Chan C."/>
        </authorList>
    </citation>
    <scope>NUCLEOTIDE SEQUENCE</scope>
</reference>
<keyword evidence="1" id="KW-0175">Coiled coil</keyword>
<dbReference type="OrthoDB" id="419226at2759"/>
<dbReference type="InterPro" id="IPR036397">
    <property type="entry name" value="RNaseH_sf"/>
</dbReference>
<feature type="region of interest" description="Disordered" evidence="2">
    <location>
        <begin position="385"/>
        <end position="413"/>
    </location>
</feature>
<feature type="region of interest" description="Disordered" evidence="2">
    <location>
        <begin position="469"/>
        <end position="490"/>
    </location>
</feature>
<feature type="compositionally biased region" description="Basic and acidic residues" evidence="2">
    <location>
        <begin position="541"/>
        <end position="561"/>
    </location>
</feature>
<dbReference type="Proteomes" id="UP000649617">
    <property type="component" value="Unassembled WGS sequence"/>
</dbReference>
<sequence>MQEIKKNVPKRYKRELFETEATKEIMEPSTYPGKFVRLVANHWGRQWQTEQTGSKLYEIYAMAQELADHHEENKADAPEGAPIPKEMIEKAQKLRDRGMPQWVVDEAQNLTCQACIDAKRGEQLVLPISVGTKPQPWQFVGIDVVRVPFYELKVKARYLIMIDLTTRCKAVEVLWSGKMNEAGTEPGVRFMETSLAYGDFPEFLSSTGIGLSVTPGEAHWQLGGVEVAVKATKKTMKKIRSQEPNLPPSVVGNLAAMAGNHTLKVKGFTPIQWAYGVDPAHYERDELALDPLKVNKEIMEKSRKGRVNPEPRFIGPGRVQRPVGADRGISVALRFAAEQEVVTASESGWTDVTAESQHMDEDERLDLPDEPLPGGALEVERRQPTLGLTDFVPGNSKEQKSRSRERHHTVQGQVKRWRQLQDVNANRRRDGLAPLTKLPPLSVPTPDTWEVAGWVPDWKAGDSVDARRDGTKGSFVDNFREPTSQGQAPDRELTFGWKGRTMFEYDLDVAVHHRLDLGGNLEGSYRGDAPTVMLVMAKTEPSSEPKPAEETTEAVKAESTEKVQLAQASSVAVKTQPAAEPEPAAETTETVKATTDSAKDMLAAVQAPQHYNIATDDEREDEPTDAVQEKQKAFEDAANFYLTEDMYHIIKDRILVLEQQIEFEETLKALQAEAEAQKRSEKKLVEKMMMACDNGEEAMVIEFDVDDLNAFVAGGAMYTKDKLLGPIGI</sequence>
<dbReference type="AlphaFoldDB" id="A0A812U348"/>
<protein>
    <submittedName>
        <fullName evidence="3">Dync1h1 protein</fullName>
    </submittedName>
</protein>
<feature type="region of interest" description="Disordered" evidence="2">
    <location>
        <begin position="538"/>
        <end position="595"/>
    </location>
</feature>
<evidence type="ECO:0000313" key="4">
    <source>
        <dbReference type="Proteomes" id="UP000649617"/>
    </source>
</evidence>
<dbReference type="EMBL" id="CAJNIZ010034446">
    <property type="protein sequence ID" value="CAE7552892.1"/>
    <property type="molecule type" value="Genomic_DNA"/>
</dbReference>
<proteinExistence type="predicted"/>